<reference evidence="3" key="1">
    <citation type="submission" date="2016-05" db="EMBL/GenBank/DDBJ databases">
        <title>Comparative genomics of biotechnologically important yeasts.</title>
        <authorList>
            <consortium name="DOE Joint Genome Institute"/>
            <person name="Riley R."/>
            <person name="Haridas S."/>
            <person name="Wolfe K.H."/>
            <person name="Lopes M.R."/>
            <person name="Hittinger C.T."/>
            <person name="Goker M."/>
            <person name="Salamov A."/>
            <person name="Wisecaver J."/>
            <person name="Long T.M."/>
            <person name="Aerts A.L."/>
            <person name="Barry K."/>
            <person name="Choi C."/>
            <person name="Clum A."/>
            <person name="Coughlan A.Y."/>
            <person name="Deshpande S."/>
            <person name="Douglass A.P."/>
            <person name="Hanson S.J."/>
            <person name="Klenk H.-P."/>
            <person name="Labutti K."/>
            <person name="Lapidus A."/>
            <person name="Lindquist E."/>
            <person name="Lipzen A."/>
            <person name="Meier-Kolthoff J.P."/>
            <person name="Ohm R.A."/>
            <person name="Otillar R.P."/>
            <person name="Pangilinan J."/>
            <person name="Peng Y."/>
            <person name="Rokas A."/>
            <person name="Rosa C.A."/>
            <person name="Scheuner C."/>
            <person name="Sibirny A.A."/>
            <person name="Slot J.C."/>
            <person name="Stielow J.B."/>
            <person name="Sun H."/>
            <person name="Kurtzman C.P."/>
            <person name="Blackwell M."/>
            <person name="Grigoriev I.V."/>
            <person name="Jeffries T.W."/>
        </authorList>
    </citation>
    <scope>NUCLEOTIDE SEQUENCE [LARGE SCALE GENOMIC DNA]</scope>
    <source>
        <strain evidence="3">DSM 1968</strain>
    </source>
</reference>
<dbReference type="GeneID" id="30966673"/>
<dbReference type="AlphaFoldDB" id="A0A1D2VI79"/>
<dbReference type="RefSeq" id="XP_020047655.1">
    <property type="nucleotide sequence ID" value="XM_020193037.1"/>
</dbReference>
<feature type="region of interest" description="Disordered" evidence="1">
    <location>
        <begin position="232"/>
        <end position="255"/>
    </location>
</feature>
<dbReference type="Proteomes" id="UP000095038">
    <property type="component" value="Unassembled WGS sequence"/>
</dbReference>
<evidence type="ECO:0000313" key="3">
    <source>
        <dbReference type="Proteomes" id="UP000095038"/>
    </source>
</evidence>
<dbReference type="InterPro" id="IPR014752">
    <property type="entry name" value="Arrestin-like_C"/>
</dbReference>
<feature type="compositionally biased region" description="Polar residues" evidence="1">
    <location>
        <begin position="242"/>
        <end position="253"/>
    </location>
</feature>
<evidence type="ECO:0000256" key="1">
    <source>
        <dbReference type="SAM" id="MobiDB-lite"/>
    </source>
</evidence>
<accession>A0A1D2VI79</accession>
<dbReference type="OrthoDB" id="3365616at2759"/>
<dbReference type="InterPro" id="IPR014756">
    <property type="entry name" value="Ig_E-set"/>
</dbReference>
<evidence type="ECO:0008006" key="4">
    <source>
        <dbReference type="Google" id="ProtNLM"/>
    </source>
</evidence>
<dbReference type="SUPFAM" id="SSF81296">
    <property type="entry name" value="E set domains"/>
    <property type="match status" value="1"/>
</dbReference>
<evidence type="ECO:0000313" key="2">
    <source>
        <dbReference type="EMBL" id="ODV61348.1"/>
    </source>
</evidence>
<gene>
    <name evidence="2" type="ORF">ASCRUDRAFT_75373</name>
</gene>
<dbReference type="Gene3D" id="2.60.40.640">
    <property type="match status" value="1"/>
</dbReference>
<name>A0A1D2VI79_9ASCO</name>
<dbReference type="CDD" id="cd22952">
    <property type="entry name" value="ART10-like"/>
    <property type="match status" value="1"/>
</dbReference>
<dbReference type="EMBL" id="KV454479">
    <property type="protein sequence ID" value="ODV61348.1"/>
    <property type="molecule type" value="Genomic_DNA"/>
</dbReference>
<sequence>MGLFSKAYELDATLDEKKNDPFFTNLETITGNVNLKTYSKTYIKSIKVVLSGVSSTFYSYFDNGFKTNFVEEHSILNKDFILFPVEDDKNYLYKLNPKNHSYELVPNTYQFPFKISLPGPNFNFNCVENNLHKPGYKPLIKSLNKDGISLPCYLPASYGYKLKNSYVKVEYSLQVYVENKKSELVLKKTIPFKFLPKPEFSHFSLKRINDKTMFEYQSFTFKYKVNAMNSSSNSNSGSNDNTPITTASTISSDNSKRSSMKLSATATFKNFIKSTISADDNKIQVPLIFQVEFISKERNLYNSNYNNRIIKTFENLKNCLKISLIAPLSSDDLLKLIDPNSKFANENNNSLKKGNLTENFNLSNFDIRLISNLTYYIKDTQKFVCEKLDLLNSNRLRNFQFKFSDFRKVIINNKLFYKYEFPPFLYDAVIENEIPSILTCNIIKNYQLQITGDLLSTVFSFNSRKIDIVTDVVLVNGAGDIYDNNYQYLNQFSR</sequence>
<proteinExistence type="predicted"/>
<organism evidence="2 3">
    <name type="scientific">Ascoidea rubescens DSM 1968</name>
    <dbReference type="NCBI Taxonomy" id="1344418"/>
    <lineage>
        <taxon>Eukaryota</taxon>
        <taxon>Fungi</taxon>
        <taxon>Dikarya</taxon>
        <taxon>Ascomycota</taxon>
        <taxon>Saccharomycotina</taxon>
        <taxon>Saccharomycetes</taxon>
        <taxon>Ascoideaceae</taxon>
        <taxon>Ascoidea</taxon>
    </lineage>
</organism>
<dbReference type="InParanoid" id="A0A1D2VI79"/>
<feature type="compositionally biased region" description="Low complexity" evidence="1">
    <location>
        <begin position="232"/>
        <end position="241"/>
    </location>
</feature>
<dbReference type="STRING" id="1344418.A0A1D2VI79"/>
<keyword evidence="3" id="KW-1185">Reference proteome</keyword>
<protein>
    <recommendedName>
        <fullName evidence="4">Arrestin-like N-terminal domain-containing protein</fullName>
    </recommendedName>
</protein>